<feature type="domain" description="DUF155" evidence="4">
    <location>
        <begin position="212"/>
        <end position="384"/>
    </location>
</feature>
<dbReference type="PANTHER" id="PTHR16255">
    <property type="entry name" value="REQUIRED FOR MEIOTIC NUCLEAR DIVISION PROTEIN 1 HOMOLOG"/>
    <property type="match status" value="1"/>
</dbReference>
<dbReference type="Proteomes" id="UP000603453">
    <property type="component" value="Unassembled WGS sequence"/>
</dbReference>
<dbReference type="PANTHER" id="PTHR16255:SF15">
    <property type="entry name" value="SPORULATION PROTEIN RMD1"/>
    <property type="match status" value="1"/>
</dbReference>
<dbReference type="InterPro" id="IPR051624">
    <property type="entry name" value="RMD1/Sad1-interacting"/>
</dbReference>
<evidence type="ECO:0000259" key="4">
    <source>
        <dbReference type="Pfam" id="PF02582"/>
    </source>
</evidence>
<comment type="similarity">
    <text evidence="1">Belongs to the RMD1/sif2 family.</text>
</comment>
<feature type="compositionally biased region" description="Polar residues" evidence="2">
    <location>
        <begin position="1"/>
        <end position="10"/>
    </location>
</feature>
<evidence type="ECO:0000256" key="3">
    <source>
        <dbReference type="SAM" id="Phobius"/>
    </source>
</evidence>
<gene>
    <name evidence="5" type="ORF">INT47_010472</name>
</gene>
<dbReference type="InterPro" id="IPR003734">
    <property type="entry name" value="DUF155"/>
</dbReference>
<keyword evidence="3" id="KW-0472">Membrane</keyword>
<dbReference type="AlphaFoldDB" id="A0A8H7RD27"/>
<name>A0A8H7RD27_9FUNG</name>
<dbReference type="OrthoDB" id="18302at2759"/>
<accession>A0A8H7RD27</accession>
<evidence type="ECO:0000313" key="5">
    <source>
        <dbReference type="EMBL" id="KAG2208110.1"/>
    </source>
</evidence>
<reference evidence="5" key="1">
    <citation type="submission" date="2020-12" db="EMBL/GenBank/DDBJ databases">
        <title>Metabolic potential, ecology and presence of endohyphal bacteria is reflected in genomic diversity of Mucoromycotina.</title>
        <authorList>
            <person name="Muszewska A."/>
            <person name="Okrasinska A."/>
            <person name="Steczkiewicz K."/>
            <person name="Drgas O."/>
            <person name="Orlowska M."/>
            <person name="Perlinska-Lenart U."/>
            <person name="Aleksandrzak-Piekarczyk T."/>
            <person name="Szatraj K."/>
            <person name="Zielenkiewicz U."/>
            <person name="Pilsyk S."/>
            <person name="Malc E."/>
            <person name="Mieczkowski P."/>
            <person name="Kruszewska J.S."/>
            <person name="Biernat P."/>
            <person name="Pawlowska J."/>
        </authorList>
    </citation>
    <scope>NUCLEOTIDE SEQUENCE</scope>
    <source>
        <strain evidence="5">WA0000017839</strain>
    </source>
</reference>
<evidence type="ECO:0000313" key="6">
    <source>
        <dbReference type="Proteomes" id="UP000603453"/>
    </source>
</evidence>
<dbReference type="EMBL" id="JAEPRD010000021">
    <property type="protein sequence ID" value="KAG2208110.1"/>
    <property type="molecule type" value="Genomic_DNA"/>
</dbReference>
<keyword evidence="3" id="KW-0812">Transmembrane</keyword>
<sequence>MLPQQRNFNSRRADDDEVNAPLLTARNIPATGSNGDVTMSASPPNKPTASRSFPQRSAHYNTFVEPPQPVIKAPRTNKPKLPMRTTKISQKLKLFPEEQWPDQHEEEEEADVYTQIAKIPHGMARQEAEMLNKMDRSELSRMTAYCTASAYRMDDLVKYLSTKKKTNGTAPKRFDECLYTPYSFTYPIAPPQPDEVSINSSTPVNMYRLPEIFLFDYGVCVFWGMTLKEEQRVLKLLEPFEEEKLEPNDVETEEFHYYYNEAYQPRIYNDIITLRHPSNYLIKLTIAHAIAQSVKMTLFERLIDDTINETKYIPQVMAESGNIHMSRTAITKKIGQLFIMRINVNLVSNILDTPEIFWSEPTLEPLYSAIRGYLEISQRVELLNQRVEVISDLLEMLKDHLNSSHGEHLEWIVIWLIAMEILVAVITTSLDAFSLYYNKE</sequence>
<keyword evidence="3" id="KW-1133">Transmembrane helix</keyword>
<feature type="region of interest" description="Disordered" evidence="2">
    <location>
        <begin position="1"/>
        <end position="53"/>
    </location>
</feature>
<organism evidence="5 6">
    <name type="scientific">Mucor saturninus</name>
    <dbReference type="NCBI Taxonomy" id="64648"/>
    <lineage>
        <taxon>Eukaryota</taxon>
        <taxon>Fungi</taxon>
        <taxon>Fungi incertae sedis</taxon>
        <taxon>Mucoromycota</taxon>
        <taxon>Mucoromycotina</taxon>
        <taxon>Mucoromycetes</taxon>
        <taxon>Mucorales</taxon>
        <taxon>Mucorineae</taxon>
        <taxon>Mucoraceae</taxon>
        <taxon>Mucor</taxon>
    </lineage>
</organism>
<dbReference type="Pfam" id="PF02582">
    <property type="entry name" value="DUF155"/>
    <property type="match status" value="1"/>
</dbReference>
<evidence type="ECO:0000256" key="1">
    <source>
        <dbReference type="ARBA" id="ARBA00008306"/>
    </source>
</evidence>
<feature type="compositionally biased region" description="Polar residues" evidence="2">
    <location>
        <begin position="30"/>
        <end position="53"/>
    </location>
</feature>
<protein>
    <recommendedName>
        <fullName evidence="4">DUF155 domain-containing protein</fullName>
    </recommendedName>
</protein>
<dbReference type="GO" id="GO:0005739">
    <property type="term" value="C:mitochondrion"/>
    <property type="evidence" value="ECO:0007669"/>
    <property type="project" value="UniProtKB-ARBA"/>
</dbReference>
<evidence type="ECO:0000256" key="2">
    <source>
        <dbReference type="SAM" id="MobiDB-lite"/>
    </source>
</evidence>
<keyword evidence="6" id="KW-1185">Reference proteome</keyword>
<comment type="caution">
    <text evidence="5">The sequence shown here is derived from an EMBL/GenBank/DDBJ whole genome shotgun (WGS) entry which is preliminary data.</text>
</comment>
<proteinExistence type="inferred from homology"/>
<feature type="transmembrane region" description="Helical" evidence="3">
    <location>
        <begin position="411"/>
        <end position="437"/>
    </location>
</feature>